<dbReference type="PANTHER" id="PTHR36985:SF1">
    <property type="entry name" value="TRANSLOCATION AND ASSEMBLY MODULE SUBUNIT TAMB"/>
    <property type="match status" value="1"/>
</dbReference>
<dbReference type="PANTHER" id="PTHR36985">
    <property type="entry name" value="TRANSLOCATION AND ASSEMBLY MODULE SUBUNIT TAMB"/>
    <property type="match status" value="1"/>
</dbReference>
<evidence type="ECO:0000256" key="3">
    <source>
        <dbReference type="ARBA" id="ARBA00022989"/>
    </source>
</evidence>
<keyword evidence="4 5" id="KW-0472">Membrane</keyword>
<dbReference type="RefSeq" id="WP_180549792.1">
    <property type="nucleotide sequence ID" value="NZ_JACCKX010000001.1"/>
</dbReference>
<feature type="transmembrane region" description="Helical" evidence="5">
    <location>
        <begin position="48"/>
        <end position="70"/>
    </location>
</feature>
<accession>A0A853IU44</accession>
<dbReference type="EMBL" id="JACCKX010000001">
    <property type="protein sequence ID" value="NZA01301.1"/>
    <property type="molecule type" value="Genomic_DNA"/>
</dbReference>
<sequence length="254" mass="27375">MTAPEPRPADDKTPEIIAASARPAGAEGQFDSETATTPPVRRRCIWRWLGGLLAALLALLLLALGGLWWWTGSEGSLATALRWAGAQQPLVSDEVTGSVRSGGKVRRLVWDKDGLRVEVHDAELQWTPAALLARTLQIDTLSARRIVVDDQRPKGDEPAAGPPESFALPLHIQVKALRAGELQWAGPPPYTLSDVAGRFDYDGGRHLLELDSARIEGGSYRLRAAATAHAPIRVDVAMAGALAAPCPVPRRRCR</sequence>
<evidence type="ECO:0000256" key="4">
    <source>
        <dbReference type="ARBA" id="ARBA00023136"/>
    </source>
</evidence>
<evidence type="ECO:0008006" key="8">
    <source>
        <dbReference type="Google" id="ProtNLM"/>
    </source>
</evidence>
<reference evidence="6 7" key="1">
    <citation type="submission" date="2020-07" db="EMBL/GenBank/DDBJ databases">
        <authorList>
            <person name="Maaloum M."/>
        </authorList>
    </citation>
    <scope>NUCLEOTIDE SEQUENCE [LARGE SCALE GENOMIC DNA]</scope>
    <source>
        <strain evidence="6 7">GCS-AN-3</strain>
    </source>
</reference>
<name>A0A853IU44_9BURK</name>
<dbReference type="Proteomes" id="UP000589716">
    <property type="component" value="Unassembled WGS sequence"/>
</dbReference>
<evidence type="ECO:0000256" key="1">
    <source>
        <dbReference type="ARBA" id="ARBA00004167"/>
    </source>
</evidence>
<keyword evidence="2 5" id="KW-0812">Transmembrane</keyword>
<evidence type="ECO:0000256" key="2">
    <source>
        <dbReference type="ARBA" id="ARBA00022692"/>
    </source>
</evidence>
<dbReference type="GO" id="GO:0009306">
    <property type="term" value="P:protein secretion"/>
    <property type="evidence" value="ECO:0007669"/>
    <property type="project" value="TreeGrafter"/>
</dbReference>
<evidence type="ECO:0000313" key="6">
    <source>
        <dbReference type="EMBL" id="NZA01301.1"/>
    </source>
</evidence>
<dbReference type="GO" id="GO:0097347">
    <property type="term" value="C:TAM protein secretion complex"/>
    <property type="evidence" value="ECO:0007669"/>
    <property type="project" value="TreeGrafter"/>
</dbReference>
<gene>
    <name evidence="6" type="ORF">H0I39_05120</name>
</gene>
<keyword evidence="3 5" id="KW-1133">Transmembrane helix</keyword>
<evidence type="ECO:0000313" key="7">
    <source>
        <dbReference type="Proteomes" id="UP000589716"/>
    </source>
</evidence>
<dbReference type="GO" id="GO:0005886">
    <property type="term" value="C:plasma membrane"/>
    <property type="evidence" value="ECO:0007669"/>
    <property type="project" value="TreeGrafter"/>
</dbReference>
<dbReference type="AlphaFoldDB" id="A0A853IU44"/>
<proteinExistence type="predicted"/>
<evidence type="ECO:0000256" key="5">
    <source>
        <dbReference type="SAM" id="Phobius"/>
    </source>
</evidence>
<comment type="caution">
    <text evidence="6">The sequence shown here is derived from an EMBL/GenBank/DDBJ whole genome shotgun (WGS) entry which is preliminary data.</text>
</comment>
<protein>
    <recommendedName>
        <fullName evidence="8">DUF490 domain-containing protein</fullName>
    </recommendedName>
</protein>
<keyword evidence="7" id="KW-1185">Reference proteome</keyword>
<organism evidence="6 7">
    <name type="scientific">Ottowia beijingensis</name>
    <dbReference type="NCBI Taxonomy" id="1207057"/>
    <lineage>
        <taxon>Bacteria</taxon>
        <taxon>Pseudomonadati</taxon>
        <taxon>Pseudomonadota</taxon>
        <taxon>Betaproteobacteria</taxon>
        <taxon>Burkholderiales</taxon>
        <taxon>Comamonadaceae</taxon>
        <taxon>Ottowia</taxon>
    </lineage>
</organism>
<comment type="subcellular location">
    <subcellularLocation>
        <location evidence="1">Membrane</location>
        <topology evidence="1">Single-pass membrane protein</topology>
    </subcellularLocation>
</comment>